<proteinExistence type="predicted"/>
<dbReference type="Proteomes" id="UP001153387">
    <property type="component" value="Unassembled WGS sequence"/>
</dbReference>
<accession>A0A9X4KCW8</accession>
<keyword evidence="2" id="KW-1185">Reference proteome</keyword>
<gene>
    <name evidence="1" type="ORF">OMP38_00235</name>
</gene>
<comment type="caution">
    <text evidence="1">The sequence shown here is derived from an EMBL/GenBank/DDBJ whole genome shotgun (WGS) entry which is preliminary data.</text>
</comment>
<evidence type="ECO:0000313" key="2">
    <source>
        <dbReference type="Proteomes" id="UP001153387"/>
    </source>
</evidence>
<name>A0A9X4KCW8_9BACL</name>
<dbReference type="EMBL" id="JAPDHZ010000002">
    <property type="protein sequence ID" value="MDG0789451.1"/>
    <property type="molecule type" value="Genomic_DNA"/>
</dbReference>
<dbReference type="AlphaFoldDB" id="A0A9X4KCW8"/>
<reference evidence="1 2" key="1">
    <citation type="submission" date="2022-10" db="EMBL/GenBank/DDBJ databases">
        <title>Comparative genomic analysis of Cohnella hashimotonis sp. nov., isolated from the International Space Station.</title>
        <authorList>
            <person name="Simpson A."/>
            <person name="Venkateswaran K."/>
        </authorList>
    </citation>
    <scope>NUCLEOTIDE SEQUENCE [LARGE SCALE GENOMIC DNA]</scope>
    <source>
        <strain evidence="1 2">DSM 18997</strain>
    </source>
</reference>
<protein>
    <submittedName>
        <fullName evidence="1">Uncharacterized protein</fullName>
    </submittedName>
</protein>
<dbReference type="RefSeq" id="WP_277563396.1">
    <property type="nucleotide sequence ID" value="NZ_JAPDHZ010000002.1"/>
</dbReference>
<sequence length="82" mass="9064">MKGFGDIAPLNGEEIDALPLLMRLRRLDVFVHFLGRYLSGVDDAAVLREQTMETAAGLALVDRLEAEIRSMCRETKTKNASG</sequence>
<evidence type="ECO:0000313" key="1">
    <source>
        <dbReference type="EMBL" id="MDG0789451.1"/>
    </source>
</evidence>
<organism evidence="1 2">
    <name type="scientific">Cohnella ginsengisoli</name>
    <dbReference type="NCBI Taxonomy" id="425004"/>
    <lineage>
        <taxon>Bacteria</taxon>
        <taxon>Bacillati</taxon>
        <taxon>Bacillota</taxon>
        <taxon>Bacilli</taxon>
        <taxon>Bacillales</taxon>
        <taxon>Paenibacillaceae</taxon>
        <taxon>Cohnella</taxon>
    </lineage>
</organism>